<gene>
    <name evidence="5" type="ORF">JRO89_XS13G0235800</name>
</gene>
<feature type="region of interest" description="Disordered" evidence="3">
    <location>
        <begin position="102"/>
        <end position="134"/>
    </location>
</feature>
<evidence type="ECO:0000256" key="1">
    <source>
        <dbReference type="ARBA" id="ARBA00023054"/>
    </source>
</evidence>
<reference evidence="5 6" key="1">
    <citation type="submission" date="2021-02" db="EMBL/GenBank/DDBJ databases">
        <title>Plant Genome Project.</title>
        <authorList>
            <person name="Zhang R.-G."/>
        </authorList>
    </citation>
    <scope>NUCLEOTIDE SEQUENCE [LARGE SCALE GENOMIC DNA]</scope>
    <source>
        <tissue evidence="5">Leaves</tissue>
    </source>
</reference>
<evidence type="ECO:0000313" key="5">
    <source>
        <dbReference type="EMBL" id="KAH7550633.1"/>
    </source>
</evidence>
<dbReference type="Proteomes" id="UP000827721">
    <property type="component" value="Unassembled WGS sequence"/>
</dbReference>
<organism evidence="5 6">
    <name type="scientific">Xanthoceras sorbifolium</name>
    <dbReference type="NCBI Taxonomy" id="99658"/>
    <lineage>
        <taxon>Eukaryota</taxon>
        <taxon>Viridiplantae</taxon>
        <taxon>Streptophyta</taxon>
        <taxon>Embryophyta</taxon>
        <taxon>Tracheophyta</taxon>
        <taxon>Spermatophyta</taxon>
        <taxon>Magnoliopsida</taxon>
        <taxon>eudicotyledons</taxon>
        <taxon>Gunneridae</taxon>
        <taxon>Pentapetalae</taxon>
        <taxon>rosids</taxon>
        <taxon>malvids</taxon>
        <taxon>Sapindales</taxon>
        <taxon>Sapindaceae</taxon>
        <taxon>Xanthoceroideae</taxon>
        <taxon>Xanthoceras</taxon>
    </lineage>
</organism>
<dbReference type="EMBL" id="JAFEMO010000013">
    <property type="protein sequence ID" value="KAH7550633.1"/>
    <property type="molecule type" value="Genomic_DNA"/>
</dbReference>
<dbReference type="Pfam" id="PF07765">
    <property type="entry name" value="KIP1"/>
    <property type="match status" value="1"/>
</dbReference>
<feature type="compositionally biased region" description="Acidic residues" evidence="3">
    <location>
        <begin position="107"/>
        <end position="122"/>
    </location>
</feature>
<feature type="domain" description="NAB" evidence="4">
    <location>
        <begin position="6"/>
        <end position="94"/>
    </location>
</feature>
<keyword evidence="1" id="KW-0175">Coiled coil</keyword>
<dbReference type="PANTHER" id="PTHR32258:SF26">
    <property type="entry name" value="KINASE INTERACTING (KIP1-LIKE) FAMILY PROTEIN"/>
    <property type="match status" value="1"/>
</dbReference>
<comment type="similarity">
    <text evidence="2">Belongs to the NET family.</text>
</comment>
<sequence>MSGEDQTMEKVASDQNTSSTNNPSCLLPTLIDVEDRIKNLVINSSNEEENAGDTFAERAEWYYQRRPQLLDLLKDLYNGYVTLLDRCQQAERKHRCRTNCSEIAPDDHEDKEEEYSQIESDTESTVSYQPPPPPPTETIAAAARNYSNIDEMIAELVSKSVENEILLNQVSDMDHVGNESGRKIELLKKLIELLESERVILINENAELGYKVTSLLEENKELASEAIFVKRKAADLARIVLRMREDHRVCILSQKIEDLQEQIYGLEKRNKEYYQMLVKMRSYERSTSNSLKEKSSNEVILERFFGLEKVGNKLKKAKSAFGGSSSTIGSDCVKNGSSGDNDKKQKGSYKWWEKVKNVDLFSCGLHPNCT</sequence>
<evidence type="ECO:0000256" key="2">
    <source>
        <dbReference type="ARBA" id="ARBA00038006"/>
    </source>
</evidence>
<dbReference type="PROSITE" id="PS51774">
    <property type="entry name" value="NAB"/>
    <property type="match status" value="1"/>
</dbReference>
<feature type="compositionally biased region" description="Polar residues" evidence="3">
    <location>
        <begin position="13"/>
        <end position="24"/>
    </location>
</feature>
<comment type="caution">
    <text evidence="5">The sequence shown here is derived from an EMBL/GenBank/DDBJ whole genome shotgun (WGS) entry which is preliminary data.</text>
</comment>
<dbReference type="PANTHER" id="PTHR32258">
    <property type="entry name" value="PROTEIN NETWORKED 4A"/>
    <property type="match status" value="1"/>
</dbReference>
<name>A0ABQ8H9M7_9ROSI</name>
<keyword evidence="6" id="KW-1185">Reference proteome</keyword>
<proteinExistence type="inferred from homology"/>
<protein>
    <recommendedName>
        <fullName evidence="4">NAB domain-containing protein</fullName>
    </recommendedName>
</protein>
<dbReference type="InterPro" id="IPR011684">
    <property type="entry name" value="NAB"/>
</dbReference>
<dbReference type="InterPro" id="IPR051861">
    <property type="entry name" value="NET_actin-binding_domain"/>
</dbReference>
<evidence type="ECO:0000259" key="4">
    <source>
        <dbReference type="PROSITE" id="PS51774"/>
    </source>
</evidence>
<accession>A0ABQ8H9M7</accession>
<evidence type="ECO:0000256" key="3">
    <source>
        <dbReference type="SAM" id="MobiDB-lite"/>
    </source>
</evidence>
<feature type="region of interest" description="Disordered" evidence="3">
    <location>
        <begin position="1"/>
        <end position="26"/>
    </location>
</feature>
<evidence type="ECO:0000313" key="6">
    <source>
        <dbReference type="Proteomes" id="UP000827721"/>
    </source>
</evidence>